<gene>
    <name evidence="2" type="ORF">BU204_14870</name>
</gene>
<organism evidence="2 3">
    <name type="scientific">Actinophytocola xanthii</name>
    <dbReference type="NCBI Taxonomy" id="1912961"/>
    <lineage>
        <taxon>Bacteria</taxon>
        <taxon>Bacillati</taxon>
        <taxon>Actinomycetota</taxon>
        <taxon>Actinomycetes</taxon>
        <taxon>Pseudonocardiales</taxon>
        <taxon>Pseudonocardiaceae</taxon>
    </lineage>
</organism>
<dbReference type="AlphaFoldDB" id="A0A1Q8CQW5"/>
<evidence type="ECO:0008006" key="4">
    <source>
        <dbReference type="Google" id="ProtNLM"/>
    </source>
</evidence>
<dbReference type="Proteomes" id="UP000185596">
    <property type="component" value="Unassembled WGS sequence"/>
</dbReference>
<dbReference type="EMBL" id="MSIE01000025">
    <property type="protein sequence ID" value="OLF16749.1"/>
    <property type="molecule type" value="Genomic_DNA"/>
</dbReference>
<protein>
    <recommendedName>
        <fullName evidence="4">PE domain-containing protein</fullName>
    </recommendedName>
</protein>
<proteinExistence type="predicted"/>
<accession>A0A1Q8CQW5</accession>
<feature type="region of interest" description="Disordered" evidence="1">
    <location>
        <begin position="1"/>
        <end position="23"/>
    </location>
</feature>
<dbReference type="RefSeq" id="WP_075126259.1">
    <property type="nucleotide sequence ID" value="NZ_MSIE01000025.1"/>
</dbReference>
<evidence type="ECO:0000256" key="1">
    <source>
        <dbReference type="SAM" id="MobiDB-lite"/>
    </source>
</evidence>
<dbReference type="OrthoDB" id="3704537at2"/>
<keyword evidence="3" id="KW-1185">Reference proteome</keyword>
<reference evidence="2 3" key="1">
    <citation type="submission" date="2016-12" db="EMBL/GenBank/DDBJ databases">
        <title>The draft genome sequence of Actinophytocola sp. 11-183.</title>
        <authorList>
            <person name="Wang W."/>
            <person name="Yuan L."/>
        </authorList>
    </citation>
    <scope>NUCLEOTIDE SEQUENCE [LARGE SCALE GENOMIC DNA]</scope>
    <source>
        <strain evidence="2 3">11-183</strain>
    </source>
</reference>
<comment type="caution">
    <text evidence="2">The sequence shown here is derived from an EMBL/GenBank/DDBJ whole genome shotgun (WGS) entry which is preliminary data.</text>
</comment>
<evidence type="ECO:0000313" key="2">
    <source>
        <dbReference type="EMBL" id="OLF16749.1"/>
    </source>
</evidence>
<dbReference type="STRING" id="1912961.BU204_14870"/>
<evidence type="ECO:0000313" key="3">
    <source>
        <dbReference type="Proteomes" id="UP000185596"/>
    </source>
</evidence>
<name>A0A1Q8CQW5_9PSEU</name>
<sequence>MTTEPGHPYPPIGYPADQSHTRGGDAKVYIDTGRSDEPGRMIVDPEKLMQLKQGIEAERDRVREWLFRNRVRLEEMGSPGADPCSIDATDVVTQNGGIAIDKGDAYVQRLTAIIGKMHESAVTYGLVEDTQNAAFQRGPA</sequence>